<dbReference type="AlphaFoldDB" id="A0A1J7CEH7"/>
<organism evidence="1 2">
    <name type="scientific">Flavobacterium johnsoniae</name>
    <name type="common">Cytophaga johnsonae</name>
    <dbReference type="NCBI Taxonomy" id="986"/>
    <lineage>
        <taxon>Bacteria</taxon>
        <taxon>Pseudomonadati</taxon>
        <taxon>Bacteroidota</taxon>
        <taxon>Flavobacteriia</taxon>
        <taxon>Flavobacteriales</taxon>
        <taxon>Flavobacteriaceae</taxon>
        <taxon>Flavobacterium</taxon>
    </lineage>
</organism>
<dbReference type="EMBL" id="MLFK01000011">
    <property type="protein sequence ID" value="OIV39936.1"/>
    <property type="molecule type" value="Genomic_DNA"/>
</dbReference>
<dbReference type="Proteomes" id="UP000182826">
    <property type="component" value="Unassembled WGS sequence"/>
</dbReference>
<keyword evidence="2" id="KW-1185">Reference proteome</keyword>
<accession>A0A1J7CEH7</accession>
<gene>
    <name evidence="1" type="ORF">BKM63_21260</name>
</gene>
<proteinExistence type="predicted"/>
<sequence length="66" mass="7740">MEKKNKSGIDLFKKYLKSTLLTECFFYVLLLKKLYISAQNKIRIRVLNQINASKPLITGHLDQKKL</sequence>
<comment type="caution">
    <text evidence="1">The sequence shown here is derived from an EMBL/GenBank/DDBJ whole genome shotgun (WGS) entry which is preliminary data.</text>
</comment>
<name>A0A1J7CEH7_FLAJO</name>
<evidence type="ECO:0000313" key="1">
    <source>
        <dbReference type="EMBL" id="OIV39936.1"/>
    </source>
</evidence>
<evidence type="ECO:0000313" key="2">
    <source>
        <dbReference type="Proteomes" id="UP000182826"/>
    </source>
</evidence>
<protein>
    <submittedName>
        <fullName evidence="1">Uncharacterized protein</fullName>
    </submittedName>
</protein>
<reference evidence="1 2" key="1">
    <citation type="submission" date="2016-10" db="EMBL/GenBank/DDBJ databases">
        <title>Draft Genome Sequence of Rhizobacteria Flavobacterium johnsoniae CI04.</title>
        <authorList>
            <person name="Bravo J.I."/>
            <person name="Lozano G.L."/>
            <person name="Handelsman J."/>
        </authorList>
    </citation>
    <scope>NUCLEOTIDE SEQUENCE [LARGE SCALE GENOMIC DNA]</scope>
    <source>
        <strain evidence="1 2">CI04</strain>
    </source>
</reference>